<dbReference type="SUPFAM" id="SSF54292">
    <property type="entry name" value="2Fe-2S ferredoxin-like"/>
    <property type="match status" value="1"/>
</dbReference>
<dbReference type="SUPFAM" id="SSF63380">
    <property type="entry name" value="Riboflavin synthase domain-like"/>
    <property type="match status" value="1"/>
</dbReference>
<reference evidence="11 12" key="1">
    <citation type="journal article" date="2017" name="Elife">
        <title>Extensive horizontal gene transfer in cheese-associated bacteria.</title>
        <authorList>
            <person name="Bonham K.S."/>
            <person name="Wolfe B.E."/>
            <person name="Dutton R.J."/>
        </authorList>
    </citation>
    <scope>NUCLEOTIDE SEQUENCE [LARGE SCALE GENOMIC DNA]</scope>
    <source>
        <strain evidence="11 12">JB182</strain>
    </source>
</reference>
<keyword evidence="6" id="KW-0408">Iron</keyword>
<proteinExistence type="predicted"/>
<dbReference type="InterPro" id="IPR001041">
    <property type="entry name" value="2Fe-2S_ferredoxin-type"/>
</dbReference>
<evidence type="ECO:0000259" key="10">
    <source>
        <dbReference type="PROSITE" id="PS51384"/>
    </source>
</evidence>
<dbReference type="GeneID" id="303185453"/>
<dbReference type="RefSeq" id="WP_013349207.1">
    <property type="nucleotide sequence ID" value="NZ_JABUYH010000001.1"/>
</dbReference>
<keyword evidence="7" id="KW-0411">Iron-sulfur</keyword>
<dbReference type="PROSITE" id="PS51384">
    <property type="entry name" value="FAD_FR"/>
    <property type="match status" value="1"/>
</dbReference>
<dbReference type="InterPro" id="IPR005302">
    <property type="entry name" value="MoCF_Sase_C"/>
</dbReference>
<dbReference type="Proteomes" id="UP000235739">
    <property type="component" value="Unassembled WGS sequence"/>
</dbReference>
<evidence type="ECO:0000259" key="9">
    <source>
        <dbReference type="PROSITE" id="PS51340"/>
    </source>
</evidence>
<dbReference type="OMA" id="DWFGLKG"/>
<dbReference type="InterPro" id="IPR050415">
    <property type="entry name" value="MRET"/>
</dbReference>
<organism evidence="11 12">
    <name type="scientific">Glutamicibacter arilaitensis</name>
    <dbReference type="NCBI Taxonomy" id="256701"/>
    <lineage>
        <taxon>Bacteria</taxon>
        <taxon>Bacillati</taxon>
        <taxon>Actinomycetota</taxon>
        <taxon>Actinomycetes</taxon>
        <taxon>Micrococcales</taxon>
        <taxon>Micrococcaceae</taxon>
        <taxon>Glutamicibacter</taxon>
    </lineage>
</organism>
<dbReference type="PANTHER" id="PTHR47354:SF1">
    <property type="entry name" value="CARNITINE MONOOXYGENASE REDUCTASE SUBUNIT"/>
    <property type="match status" value="1"/>
</dbReference>
<protein>
    <submittedName>
        <fullName evidence="11">MOSC domain-containing protein</fullName>
    </submittedName>
</protein>
<dbReference type="Gene3D" id="2.40.30.10">
    <property type="entry name" value="Translation factors"/>
    <property type="match status" value="1"/>
</dbReference>
<dbReference type="PROSITE" id="PS51340">
    <property type="entry name" value="MOSC"/>
    <property type="match status" value="1"/>
</dbReference>
<comment type="caution">
    <text evidence="11">The sequence shown here is derived from an EMBL/GenBank/DDBJ whole genome shotgun (WGS) entry which is preliminary data.</text>
</comment>
<evidence type="ECO:0000256" key="4">
    <source>
        <dbReference type="ARBA" id="ARBA00022723"/>
    </source>
</evidence>
<dbReference type="PANTHER" id="PTHR47354">
    <property type="entry name" value="NADH OXIDOREDUCTASE HCR"/>
    <property type="match status" value="1"/>
</dbReference>
<dbReference type="InterPro" id="IPR017938">
    <property type="entry name" value="Riboflavin_synthase-like_b-brl"/>
</dbReference>
<evidence type="ECO:0000313" key="11">
    <source>
        <dbReference type="EMBL" id="PMQ20747.1"/>
    </source>
</evidence>
<gene>
    <name evidence="11" type="ORF">CIK84_03905</name>
</gene>
<dbReference type="GO" id="GO:0030170">
    <property type="term" value="F:pyridoxal phosphate binding"/>
    <property type="evidence" value="ECO:0007669"/>
    <property type="project" value="InterPro"/>
</dbReference>
<feature type="domain" description="2Fe-2S ferredoxin-type" evidence="8">
    <location>
        <begin position="495"/>
        <end position="579"/>
    </location>
</feature>
<dbReference type="PROSITE" id="PS51085">
    <property type="entry name" value="2FE2S_FER_2"/>
    <property type="match status" value="1"/>
</dbReference>
<dbReference type="GO" id="GO:0016491">
    <property type="term" value="F:oxidoreductase activity"/>
    <property type="evidence" value="ECO:0007669"/>
    <property type="project" value="UniProtKB-KW"/>
</dbReference>
<dbReference type="SUPFAM" id="SSF50800">
    <property type="entry name" value="PK beta-barrel domain-like"/>
    <property type="match status" value="1"/>
</dbReference>
<comment type="cofactor">
    <cofactor evidence="1">
        <name>FAD</name>
        <dbReference type="ChEBI" id="CHEBI:57692"/>
    </cofactor>
</comment>
<sequence length="579" mass="62404">MKIAQMFRFPIKGLPGEVVTSVDISKGKGLEGDRRVAFGNGTTELGNGEWESCLNFTILKNNKSLQKWEVHSKPPLITMTAPATNCAQPLTFDVGNQRDLDEAGAYLSRFLPPQGPNPRKLVSAPQGMFDSRLSGVSIINPNTVAELSRVSGADMDPRRFRGNLLVEGLPAFAEYGLIGKVLRIGKARIAITKSIARCSATSVNPHTTEVDTNGPRLLATHFGHIHCGIYGTVLESGKLETGASIEIVGEATDAEDLVPVKLSPRFMTVVRKENYDTGVAELLLQDPFKWMQKEYEPGMHLRIHLPDPLWRNYTITSVDDQGARIAVRIQGDASQKISQLNEGDQVLASGPYGVLTSAKVLGSRTAIVSAGIGITTTLGVLGDATAARSSQRLRIIHVERGRASTLYSRLEQVVDKLSTASISMKRVDTTSVRPDAVEIARELGDSQSVVVCGPVEFTKMVFEACERAGIPTSMIHSEIFASPTTSLERLFENYPPAEVSCRDSNKKFTWSANAGVLLGALEEHGLEPASLCRAGSCGECAVKLLAGKVSYPLEPSARMEPGDVLTCMAVPAGDVELGM</sequence>
<feature type="domain" description="MOSC" evidence="9">
    <location>
        <begin position="108"/>
        <end position="248"/>
    </location>
</feature>
<dbReference type="InterPro" id="IPR012675">
    <property type="entry name" value="Beta-grasp_dom_sf"/>
</dbReference>
<evidence type="ECO:0000256" key="3">
    <source>
        <dbReference type="ARBA" id="ARBA00022714"/>
    </source>
</evidence>
<feature type="domain" description="FAD-binding FR-type" evidence="10">
    <location>
        <begin position="262"/>
        <end position="358"/>
    </location>
</feature>
<accession>A0A2N7S3R6</accession>
<evidence type="ECO:0000256" key="6">
    <source>
        <dbReference type="ARBA" id="ARBA00023004"/>
    </source>
</evidence>
<dbReference type="InterPro" id="IPR011037">
    <property type="entry name" value="Pyrv_Knase-like_insert_dom_sf"/>
</dbReference>
<evidence type="ECO:0000256" key="5">
    <source>
        <dbReference type="ARBA" id="ARBA00023002"/>
    </source>
</evidence>
<dbReference type="InterPro" id="IPR008333">
    <property type="entry name" value="Cbr1-like_FAD-bd_dom"/>
</dbReference>
<evidence type="ECO:0000256" key="7">
    <source>
        <dbReference type="ARBA" id="ARBA00023014"/>
    </source>
</evidence>
<dbReference type="EMBL" id="PNQX01000001">
    <property type="protein sequence ID" value="PMQ20747.1"/>
    <property type="molecule type" value="Genomic_DNA"/>
</dbReference>
<dbReference type="Pfam" id="PF03473">
    <property type="entry name" value="MOSC"/>
    <property type="match status" value="1"/>
</dbReference>
<dbReference type="GO" id="GO:0051537">
    <property type="term" value="F:2 iron, 2 sulfur cluster binding"/>
    <property type="evidence" value="ECO:0007669"/>
    <property type="project" value="UniProtKB-KW"/>
</dbReference>
<dbReference type="SUPFAM" id="SSF52343">
    <property type="entry name" value="Ferredoxin reductase-like, C-terminal NADP-linked domain"/>
    <property type="match status" value="1"/>
</dbReference>
<evidence type="ECO:0000313" key="12">
    <source>
        <dbReference type="Proteomes" id="UP000235739"/>
    </source>
</evidence>
<keyword evidence="5" id="KW-0560">Oxidoreductase</keyword>
<keyword evidence="4" id="KW-0479">Metal-binding</keyword>
<keyword evidence="2" id="KW-0285">Flavoprotein</keyword>
<dbReference type="InterPro" id="IPR039261">
    <property type="entry name" value="FNR_nucleotide-bd"/>
</dbReference>
<dbReference type="InterPro" id="IPR036010">
    <property type="entry name" value="2Fe-2S_ferredoxin-like_sf"/>
</dbReference>
<dbReference type="Gene3D" id="2.40.33.20">
    <property type="entry name" value="PK beta-barrel domain-like"/>
    <property type="match status" value="1"/>
</dbReference>
<evidence type="ECO:0000259" key="8">
    <source>
        <dbReference type="PROSITE" id="PS51085"/>
    </source>
</evidence>
<name>A0A2N7S3R6_9MICC</name>
<dbReference type="CDD" id="cd00322">
    <property type="entry name" value="FNR_like"/>
    <property type="match status" value="1"/>
</dbReference>
<keyword evidence="3" id="KW-0001">2Fe-2S</keyword>
<dbReference type="GO" id="GO:0030151">
    <property type="term" value="F:molybdenum ion binding"/>
    <property type="evidence" value="ECO:0007669"/>
    <property type="project" value="InterPro"/>
</dbReference>
<dbReference type="Pfam" id="PF00970">
    <property type="entry name" value="FAD_binding_6"/>
    <property type="match status" value="1"/>
</dbReference>
<dbReference type="CDD" id="cd00207">
    <property type="entry name" value="fer2"/>
    <property type="match status" value="1"/>
</dbReference>
<dbReference type="Pfam" id="PF00111">
    <property type="entry name" value="Fer2"/>
    <property type="match status" value="1"/>
</dbReference>
<dbReference type="InterPro" id="IPR017927">
    <property type="entry name" value="FAD-bd_FR_type"/>
</dbReference>
<dbReference type="Gene3D" id="3.40.50.80">
    <property type="entry name" value="Nucleotide-binding domain of ferredoxin-NADP reductase (FNR) module"/>
    <property type="match status" value="1"/>
</dbReference>
<evidence type="ECO:0000256" key="1">
    <source>
        <dbReference type="ARBA" id="ARBA00001974"/>
    </source>
</evidence>
<evidence type="ECO:0000256" key="2">
    <source>
        <dbReference type="ARBA" id="ARBA00022630"/>
    </source>
</evidence>
<dbReference type="Gene3D" id="3.10.20.30">
    <property type="match status" value="1"/>
</dbReference>
<dbReference type="AlphaFoldDB" id="A0A2N7S3R6"/>